<dbReference type="GO" id="GO:0030027">
    <property type="term" value="C:lamellipodium"/>
    <property type="evidence" value="ECO:0007669"/>
    <property type="project" value="TreeGrafter"/>
</dbReference>
<dbReference type="GeneID" id="103187436"/>
<gene>
    <name evidence="3" type="primary">LOC103187436</name>
</gene>
<accession>A0A4W3JS48</accession>
<reference evidence="4" key="3">
    <citation type="journal article" date="2014" name="Nature">
        <title>Elephant shark genome provides unique insights into gnathostome evolution.</title>
        <authorList>
            <consortium name="International Elephant Shark Genome Sequencing Consortium"/>
            <person name="Venkatesh B."/>
            <person name="Lee A.P."/>
            <person name="Ravi V."/>
            <person name="Maurya A.K."/>
            <person name="Lian M.M."/>
            <person name="Swann J.B."/>
            <person name="Ohta Y."/>
            <person name="Flajnik M.F."/>
            <person name="Sutoh Y."/>
            <person name="Kasahara M."/>
            <person name="Hoon S."/>
            <person name="Gangu V."/>
            <person name="Roy S.W."/>
            <person name="Irimia M."/>
            <person name="Korzh V."/>
            <person name="Kondrychyn I."/>
            <person name="Lim Z.W."/>
            <person name="Tay B.H."/>
            <person name="Tohari S."/>
            <person name="Kong K.W."/>
            <person name="Ho S."/>
            <person name="Lorente-Galdos B."/>
            <person name="Quilez J."/>
            <person name="Marques-Bonet T."/>
            <person name="Raney B.J."/>
            <person name="Ingham P.W."/>
            <person name="Tay A."/>
            <person name="Hillier L.W."/>
            <person name="Minx P."/>
            <person name="Boehm T."/>
            <person name="Wilson R.K."/>
            <person name="Brenner S."/>
            <person name="Warren W.C."/>
        </authorList>
    </citation>
    <scope>NUCLEOTIDE SEQUENCE [LARGE SCALE GENOMIC DNA]</scope>
</reference>
<evidence type="ECO:0000313" key="3">
    <source>
        <dbReference type="Ensembl" id="ENSCMIP00000034805.1"/>
    </source>
</evidence>
<dbReference type="STRING" id="7868.ENSCMIP00000034805"/>
<keyword evidence="4" id="KW-1185">Reference proteome</keyword>
<reference evidence="4" key="2">
    <citation type="journal article" date="2007" name="PLoS Biol.">
        <title>Survey sequencing and comparative analysis of the elephant shark (Callorhinchus milii) genome.</title>
        <authorList>
            <person name="Venkatesh B."/>
            <person name="Kirkness E.F."/>
            <person name="Loh Y.H."/>
            <person name="Halpern A.L."/>
            <person name="Lee A.P."/>
            <person name="Johnson J."/>
            <person name="Dandona N."/>
            <person name="Viswanathan L.D."/>
            <person name="Tay A."/>
            <person name="Venter J.C."/>
            <person name="Strausberg R.L."/>
            <person name="Brenner S."/>
        </authorList>
    </citation>
    <scope>NUCLEOTIDE SEQUENCE [LARGE SCALE GENOMIC DNA]</scope>
</reference>
<dbReference type="OrthoDB" id="8746253at2759"/>
<reference evidence="4" key="1">
    <citation type="journal article" date="2006" name="Science">
        <title>Ancient noncoding elements conserved in the human genome.</title>
        <authorList>
            <person name="Venkatesh B."/>
            <person name="Kirkness E.F."/>
            <person name="Loh Y.H."/>
            <person name="Halpern A.L."/>
            <person name="Lee A.P."/>
            <person name="Johnson J."/>
            <person name="Dandona N."/>
            <person name="Viswanathan L.D."/>
            <person name="Tay A."/>
            <person name="Venter J.C."/>
            <person name="Strausberg R.L."/>
            <person name="Brenner S."/>
        </authorList>
    </citation>
    <scope>NUCLEOTIDE SEQUENCE [LARGE SCALE GENOMIC DNA]</scope>
</reference>
<dbReference type="PANTHER" id="PTHR46026:SF4">
    <property type="entry name" value="PH DOMAIN-CONTAINING PROTEIN"/>
    <property type="match status" value="1"/>
</dbReference>
<reference evidence="3" key="5">
    <citation type="submission" date="2025-09" db="UniProtKB">
        <authorList>
            <consortium name="Ensembl"/>
        </authorList>
    </citation>
    <scope>IDENTIFICATION</scope>
</reference>
<dbReference type="AlphaFoldDB" id="A0A4W3JS48"/>
<sequence>MGCISVTARCAGADNEQEEDLVQIPSTCRRQSIPPVCGKEVACPQELDTLINIEEERFNVNESSMEDKFESASHDLHRRRSCRELGRTLYSEPVSGWEGEKLEALGEIVWASQVILYDRHTQEDGKRYLFLFQSHLLLLAMEDEGSKFIYQGLLPLSGISVKTLGDVTFEIAGSMFESRIIKCESQEEFNVWMAHLPRRVKKASVYRPQRQELLSILVPCDELWKKQKLKTYLLQNPIRGWEGTPIQHLGKITFLSMVQFRGAESQMFEERILILFSDELVILSTDDQKTSVQYEGRLPTHSIRALERSALLNHLEFEITGNMMESVLVSCSKPDDYQSWLFHLQKPDYSTNTLPLNGQLPPRPPKKRKSCHY</sequence>
<proteinExistence type="predicted"/>
<dbReference type="RefSeq" id="XP_007905128.1">
    <property type="nucleotide sequence ID" value="XM_007906937.2"/>
</dbReference>
<feature type="compositionally biased region" description="Basic residues" evidence="1">
    <location>
        <begin position="364"/>
        <end position="373"/>
    </location>
</feature>
<dbReference type="SUPFAM" id="SSF50729">
    <property type="entry name" value="PH domain-like"/>
    <property type="match status" value="2"/>
</dbReference>
<dbReference type="Proteomes" id="UP000314986">
    <property type="component" value="Unassembled WGS sequence"/>
</dbReference>
<dbReference type="GeneTree" id="ENSGT00940000169158"/>
<dbReference type="InterPro" id="IPR001849">
    <property type="entry name" value="PH_domain"/>
</dbReference>
<dbReference type="GO" id="GO:0005085">
    <property type="term" value="F:guanyl-nucleotide exchange factor activity"/>
    <property type="evidence" value="ECO:0007669"/>
    <property type="project" value="TreeGrafter"/>
</dbReference>
<dbReference type="InParanoid" id="A0A4W3JS48"/>
<dbReference type="InterPro" id="IPR011993">
    <property type="entry name" value="PH-like_dom_sf"/>
</dbReference>
<dbReference type="OMA" id="MVHIINT"/>
<dbReference type="GO" id="GO:0030032">
    <property type="term" value="P:lamellipodium assembly"/>
    <property type="evidence" value="ECO:0007669"/>
    <property type="project" value="TreeGrafter"/>
</dbReference>
<feature type="region of interest" description="Disordered" evidence="1">
    <location>
        <begin position="353"/>
        <end position="373"/>
    </location>
</feature>
<dbReference type="PROSITE" id="PS50003">
    <property type="entry name" value="PH_DOMAIN"/>
    <property type="match status" value="2"/>
</dbReference>
<dbReference type="GO" id="GO:0005737">
    <property type="term" value="C:cytoplasm"/>
    <property type="evidence" value="ECO:0007669"/>
    <property type="project" value="TreeGrafter"/>
</dbReference>
<name>A0A4W3JS48_CALMI</name>
<protein>
    <recommendedName>
        <fullName evidence="2">PH domain-containing protein</fullName>
    </recommendedName>
</protein>
<reference evidence="3" key="4">
    <citation type="submission" date="2025-08" db="UniProtKB">
        <authorList>
            <consortium name="Ensembl"/>
        </authorList>
    </citation>
    <scope>IDENTIFICATION</scope>
</reference>
<feature type="domain" description="PH" evidence="2">
    <location>
        <begin position="245"/>
        <end position="349"/>
    </location>
</feature>
<dbReference type="KEGG" id="cmk:103187436"/>
<evidence type="ECO:0000256" key="1">
    <source>
        <dbReference type="SAM" id="MobiDB-lite"/>
    </source>
</evidence>
<dbReference type="PANTHER" id="PTHR46026">
    <property type="entry name" value="RHO-TYPE GUANINE NUCLEOTIDE EXCHANGE FACTOR, ISOFORM F"/>
    <property type="match status" value="1"/>
</dbReference>
<dbReference type="Ensembl" id="ENSCMIT00000035326.1">
    <property type="protein sequence ID" value="ENSCMIP00000034805.1"/>
    <property type="gene ID" value="ENSCMIG00000014753.1"/>
</dbReference>
<dbReference type="Gene3D" id="2.30.29.30">
    <property type="entry name" value="Pleckstrin-homology domain (PH domain)/Phosphotyrosine-binding domain (PTB)"/>
    <property type="match status" value="2"/>
</dbReference>
<organism evidence="3 4">
    <name type="scientific">Callorhinchus milii</name>
    <name type="common">Ghost shark</name>
    <dbReference type="NCBI Taxonomy" id="7868"/>
    <lineage>
        <taxon>Eukaryota</taxon>
        <taxon>Metazoa</taxon>
        <taxon>Chordata</taxon>
        <taxon>Craniata</taxon>
        <taxon>Vertebrata</taxon>
        <taxon>Chondrichthyes</taxon>
        <taxon>Holocephali</taxon>
        <taxon>Chimaeriformes</taxon>
        <taxon>Callorhinchidae</taxon>
        <taxon>Callorhinchus</taxon>
    </lineage>
</organism>
<evidence type="ECO:0000259" key="2">
    <source>
        <dbReference type="PROSITE" id="PS50003"/>
    </source>
</evidence>
<feature type="domain" description="PH" evidence="2">
    <location>
        <begin position="101"/>
        <end position="201"/>
    </location>
</feature>
<evidence type="ECO:0000313" key="4">
    <source>
        <dbReference type="Proteomes" id="UP000314986"/>
    </source>
</evidence>